<keyword evidence="9" id="KW-0808">Transferase</keyword>
<dbReference type="FunFam" id="3.80.10.10:FF:000041">
    <property type="entry name" value="LRR receptor-like serine/threonine-protein kinase ERECTA"/>
    <property type="match status" value="1"/>
</dbReference>
<dbReference type="AlphaFoldDB" id="D3KTY9"/>
<dbReference type="GO" id="GO:0005524">
    <property type="term" value="F:ATP binding"/>
    <property type="evidence" value="ECO:0007669"/>
    <property type="project" value="UniProtKB-KW"/>
</dbReference>
<dbReference type="InterPro" id="IPR000719">
    <property type="entry name" value="Prot_kinase_dom"/>
</dbReference>
<comment type="subcellular location">
    <subcellularLocation>
        <location evidence="1">Cell membrane</location>
        <topology evidence="1">Single-pass type I membrane protein</topology>
    </subcellularLocation>
</comment>
<keyword evidence="11 24" id="KW-0732">Signal</keyword>
<keyword evidence="17 23" id="KW-1133">Transmembrane helix</keyword>
<dbReference type="GO" id="GO:0030154">
    <property type="term" value="P:cell differentiation"/>
    <property type="evidence" value="ECO:0007669"/>
    <property type="project" value="UniProtKB-KW"/>
</dbReference>
<dbReference type="Gene3D" id="3.30.200.20">
    <property type="entry name" value="Phosphorylase Kinase, domain 1"/>
    <property type="match status" value="1"/>
</dbReference>
<evidence type="ECO:0000256" key="9">
    <source>
        <dbReference type="ARBA" id="ARBA00022679"/>
    </source>
</evidence>
<comment type="similarity">
    <text evidence="2">Belongs to the protein kinase superfamily. Ser/Thr protein kinase family.</text>
</comment>
<dbReference type="Pfam" id="PF08263">
    <property type="entry name" value="LRRNT_2"/>
    <property type="match status" value="1"/>
</dbReference>
<dbReference type="FunFam" id="3.80.10.10:FF:000275">
    <property type="entry name" value="Leucine-rich repeat receptor-like protein kinase"/>
    <property type="match status" value="1"/>
</dbReference>
<dbReference type="InterPro" id="IPR008271">
    <property type="entry name" value="Ser/Thr_kinase_AS"/>
</dbReference>
<name>D3KTY9_SILLA</name>
<dbReference type="FunFam" id="3.80.10.10:FF:000233">
    <property type="entry name" value="Leucine-rich repeat receptor-like protein kinase TDR"/>
    <property type="match status" value="1"/>
</dbReference>
<comment type="similarity">
    <text evidence="3">Belongs to the RLP family.</text>
</comment>
<keyword evidence="8" id="KW-0433">Leucine-rich repeat</keyword>
<keyword evidence="14 26" id="KW-0418">Kinase</keyword>
<keyword evidence="19 26" id="KW-0675">Receptor</keyword>
<evidence type="ECO:0000256" key="14">
    <source>
        <dbReference type="ARBA" id="ARBA00022777"/>
    </source>
</evidence>
<evidence type="ECO:0000256" key="4">
    <source>
        <dbReference type="ARBA" id="ARBA00012513"/>
    </source>
</evidence>
<dbReference type="PROSITE" id="PS50011">
    <property type="entry name" value="PROTEIN_KINASE_DOM"/>
    <property type="match status" value="1"/>
</dbReference>
<dbReference type="Gene3D" id="3.80.10.10">
    <property type="entry name" value="Ribonuclease Inhibitor"/>
    <property type="match status" value="4"/>
</dbReference>
<protein>
    <recommendedName>
        <fullName evidence="4">non-specific serine/threonine protein kinase</fullName>
        <ecNumber evidence="4">2.7.11.1</ecNumber>
    </recommendedName>
</protein>
<evidence type="ECO:0000256" key="13">
    <source>
        <dbReference type="ARBA" id="ARBA00022741"/>
    </source>
</evidence>
<evidence type="ECO:0000256" key="17">
    <source>
        <dbReference type="ARBA" id="ARBA00022989"/>
    </source>
</evidence>
<gene>
    <name evidence="26" type="primary">SlCLV1</name>
</gene>
<reference evidence="26" key="1">
    <citation type="journal article" date="2010" name="Plant Cell Physiol.">
        <title>Two separate pathways including SlCLV1, SlSTM and SlCUC that control carpel development in a bisexual mutant of Silene latifolia.</title>
        <authorList>
            <person name="Koizumi A."/>
            <person name="Yamanaka K."/>
            <person name="Nishihara K."/>
            <person name="Kazama Y."/>
            <person name="Abe T."/>
            <person name="Kawano S."/>
        </authorList>
    </citation>
    <scope>NUCLEOTIDE SEQUENCE</scope>
</reference>
<dbReference type="InterPro" id="IPR011009">
    <property type="entry name" value="Kinase-like_dom_sf"/>
</dbReference>
<dbReference type="InterPro" id="IPR003591">
    <property type="entry name" value="Leu-rich_rpt_typical-subtyp"/>
</dbReference>
<evidence type="ECO:0000256" key="11">
    <source>
        <dbReference type="ARBA" id="ARBA00022729"/>
    </source>
</evidence>
<feature type="signal peptide" evidence="24">
    <location>
        <begin position="1"/>
        <end position="18"/>
    </location>
</feature>
<dbReference type="SUPFAM" id="SSF56112">
    <property type="entry name" value="Protein kinase-like (PK-like)"/>
    <property type="match status" value="1"/>
</dbReference>
<comment type="catalytic activity">
    <reaction evidence="21">
        <text>L-threonyl-[protein] + ATP = O-phospho-L-threonyl-[protein] + ADP + H(+)</text>
        <dbReference type="Rhea" id="RHEA:46608"/>
        <dbReference type="Rhea" id="RHEA-COMP:11060"/>
        <dbReference type="Rhea" id="RHEA-COMP:11605"/>
        <dbReference type="ChEBI" id="CHEBI:15378"/>
        <dbReference type="ChEBI" id="CHEBI:30013"/>
        <dbReference type="ChEBI" id="CHEBI:30616"/>
        <dbReference type="ChEBI" id="CHEBI:61977"/>
        <dbReference type="ChEBI" id="CHEBI:456216"/>
        <dbReference type="EC" id="2.7.11.1"/>
    </reaction>
    <physiologicalReaction direction="left-to-right" evidence="21">
        <dbReference type="Rhea" id="RHEA:46609"/>
    </physiologicalReaction>
</comment>
<dbReference type="PROSITE" id="PS00108">
    <property type="entry name" value="PROTEIN_KINASE_ST"/>
    <property type="match status" value="1"/>
</dbReference>
<keyword evidence="15" id="KW-0221">Differentiation</keyword>
<dbReference type="GO" id="GO:0004674">
    <property type="term" value="F:protein serine/threonine kinase activity"/>
    <property type="evidence" value="ECO:0007669"/>
    <property type="project" value="UniProtKB-KW"/>
</dbReference>
<organism evidence="26">
    <name type="scientific">Silene latifolia</name>
    <name type="common">White campion</name>
    <name type="synonym">Bladder campion</name>
    <dbReference type="NCBI Taxonomy" id="37657"/>
    <lineage>
        <taxon>Eukaryota</taxon>
        <taxon>Viridiplantae</taxon>
        <taxon>Streptophyta</taxon>
        <taxon>Embryophyta</taxon>
        <taxon>Tracheophyta</taxon>
        <taxon>Spermatophyta</taxon>
        <taxon>Magnoliopsida</taxon>
        <taxon>eudicotyledons</taxon>
        <taxon>Gunneridae</taxon>
        <taxon>Pentapetalae</taxon>
        <taxon>Caryophyllales</taxon>
        <taxon>Caryophyllaceae</taxon>
        <taxon>Sileneae</taxon>
        <taxon>Silene</taxon>
        <taxon>Silene subgen. Behenantha</taxon>
        <taxon>Silene sect. Melandrium</taxon>
    </lineage>
</organism>
<sequence>MAFPKLLLLLNMAFISSAISDHQTLLNLKHSLLLSNKTNALTNWTNNNTHCNFSGVTCNAAFRVVSLNISFVPLFGTLSPDIALLDALESVMLSNNGLIGELPIQISSLTRLKYFNLSNNNFTGIFPDEILSNMLELEVMDVYNNNFSGPLPLSVTGLGRLTHLNLGGNFFSGEIPRSYSHMTNLTFLGLAGNSLSGEIPSSLGLLRNLNFLYLGYYNTFSGGIPPELGELKLLQRLDMAESAISGEISRSFGKLINLDSLFLQKNKLTGKLPTEMSGMVSLMSMDLSGNSLTGEIPESFGNLKNLTLISLFDNHFYGKIPASIGDLPNLEKLQVWSNNFTLELPENLGRNGKLITVDIANNHITGNIPNGLCTGGKLKMLVLMNNALFGEVPEELGNCRSLGRFRVGNNQLTGNIPAGIFTLPEANLTELQNNYFTGELPVDISGEKLEQLDVSNNLFSGVIPPGIGRLTGLLKVYFENNRFSGEIPGELFELKKLGQVNVSGNNLSGEIPGNIGECRSLTQIDFSRNNLTGEIPVTLASLVDLSVLNLSKNSITGFIPDELSSIQSLTTLDLSDNNLYGKIPTGGHFFVFKPKSFSGNPNLCYASRALPCPVYQPRVRHVASFNSSKVVILTICLVTLVLLSFVTCVIYRRKRLESSKTWKIERFQRLDFKIHDVLDCIQEENIIGKGGAGVVYRGTTFDGTDMAIKKLPNRGHSNGKHDHGFAAEIGTLGKIRHRNIVRLLGYVSNRETNLLVYEFMSNGSLGEKLHGSKGAHLQWEMRYKIGVEAAKGLCYLHHDCNPKIIHRDVKSNNILLDSDYEAHVADFGLAKFLRDASGSESMSSIAGSYGYIAPEYAYTLKVDEKSDVYSFGVVLLELITGRKPVGEFGDGVDIVRWVRKTQSEISQPSDAASVFAILDSRLDGYQLPSVVNMFKIAMLCVEDESSDRPTMRDVVHMLSNPPHCIVSSPALL</sequence>
<evidence type="ECO:0000256" key="24">
    <source>
        <dbReference type="SAM" id="SignalP"/>
    </source>
</evidence>
<dbReference type="Pfam" id="PF00560">
    <property type="entry name" value="LRR_1"/>
    <property type="match status" value="6"/>
</dbReference>
<accession>D3KTY9</accession>
<feature type="chain" id="PRO_5003046933" description="non-specific serine/threonine protein kinase" evidence="24">
    <location>
        <begin position="19"/>
        <end position="972"/>
    </location>
</feature>
<dbReference type="SUPFAM" id="SSF52047">
    <property type="entry name" value="RNI-like"/>
    <property type="match status" value="2"/>
</dbReference>
<dbReference type="FunFam" id="3.30.200.20:FF:000292">
    <property type="entry name" value="Leucine-rich repeat receptor-like serine/threonine-protein kinase BAM1"/>
    <property type="match status" value="1"/>
</dbReference>
<dbReference type="PANTHER" id="PTHR48053:SF131">
    <property type="entry name" value="LEUCINE-RICH REPEAT RECEPTOR-LIKE SERINE_THREONINE-PROTEIN KINASE BAM2"/>
    <property type="match status" value="1"/>
</dbReference>
<dbReference type="Gene3D" id="1.10.510.10">
    <property type="entry name" value="Transferase(Phosphotransferase) domain 1"/>
    <property type="match status" value="1"/>
</dbReference>
<evidence type="ECO:0000256" key="12">
    <source>
        <dbReference type="ARBA" id="ARBA00022737"/>
    </source>
</evidence>
<evidence type="ECO:0000313" key="26">
    <source>
        <dbReference type="EMBL" id="BAI82122.1"/>
    </source>
</evidence>
<evidence type="ECO:0000256" key="2">
    <source>
        <dbReference type="ARBA" id="ARBA00008684"/>
    </source>
</evidence>
<evidence type="ECO:0000256" key="16">
    <source>
        <dbReference type="ARBA" id="ARBA00022840"/>
    </source>
</evidence>
<evidence type="ECO:0000256" key="8">
    <source>
        <dbReference type="ARBA" id="ARBA00022614"/>
    </source>
</evidence>
<evidence type="ECO:0000256" key="3">
    <source>
        <dbReference type="ARBA" id="ARBA00009592"/>
    </source>
</evidence>
<evidence type="ECO:0000256" key="6">
    <source>
        <dbReference type="ARBA" id="ARBA00022527"/>
    </source>
</evidence>
<evidence type="ECO:0000256" key="21">
    <source>
        <dbReference type="ARBA" id="ARBA00048659"/>
    </source>
</evidence>
<evidence type="ECO:0000256" key="23">
    <source>
        <dbReference type="SAM" id="Phobius"/>
    </source>
</evidence>
<evidence type="ECO:0000256" key="22">
    <source>
        <dbReference type="ARBA" id="ARBA00048977"/>
    </source>
</evidence>
<evidence type="ECO:0000256" key="5">
    <source>
        <dbReference type="ARBA" id="ARBA00022475"/>
    </source>
</evidence>
<dbReference type="InterPro" id="IPR032675">
    <property type="entry name" value="LRR_dom_sf"/>
</dbReference>
<dbReference type="PANTHER" id="PTHR48053">
    <property type="entry name" value="LEUCINE RICH REPEAT FAMILY PROTEIN, EXPRESSED"/>
    <property type="match status" value="1"/>
</dbReference>
<dbReference type="FunFam" id="1.10.510.10:FF:000201">
    <property type="entry name" value="Leucine-rich repeat receptor-like serine/threonine-protein kinase"/>
    <property type="match status" value="1"/>
</dbReference>
<keyword evidence="6" id="KW-0723">Serine/threonine-protein kinase</keyword>
<keyword evidence="7" id="KW-0341">Growth regulation</keyword>
<dbReference type="InterPro" id="IPR051716">
    <property type="entry name" value="Plant_RL_S/T_kinase"/>
</dbReference>
<keyword evidence="18 23" id="KW-0472">Membrane</keyword>
<keyword evidence="12" id="KW-0677">Repeat</keyword>
<dbReference type="GO" id="GO:0009791">
    <property type="term" value="P:post-embryonic development"/>
    <property type="evidence" value="ECO:0007669"/>
    <property type="project" value="UniProtKB-ARBA"/>
</dbReference>
<keyword evidence="13" id="KW-0547">Nucleotide-binding</keyword>
<evidence type="ECO:0000256" key="20">
    <source>
        <dbReference type="ARBA" id="ARBA00023180"/>
    </source>
</evidence>
<feature type="transmembrane region" description="Helical" evidence="23">
    <location>
        <begin position="630"/>
        <end position="651"/>
    </location>
</feature>
<keyword evidence="20" id="KW-0325">Glycoprotein</keyword>
<dbReference type="SMART" id="SM00220">
    <property type="entry name" value="S_TKc"/>
    <property type="match status" value="1"/>
</dbReference>
<evidence type="ECO:0000256" key="10">
    <source>
        <dbReference type="ARBA" id="ARBA00022692"/>
    </source>
</evidence>
<proteinExistence type="inferred from homology"/>
<dbReference type="SMART" id="SM00369">
    <property type="entry name" value="LRR_TYP"/>
    <property type="match status" value="8"/>
</dbReference>
<dbReference type="InterPro" id="IPR001611">
    <property type="entry name" value="Leu-rich_rpt"/>
</dbReference>
<dbReference type="EMBL" id="AB500702">
    <property type="protein sequence ID" value="BAI82122.1"/>
    <property type="molecule type" value="Genomic_DNA"/>
</dbReference>
<evidence type="ECO:0000256" key="19">
    <source>
        <dbReference type="ARBA" id="ARBA00023170"/>
    </source>
</evidence>
<keyword evidence="16" id="KW-0067">ATP-binding</keyword>
<dbReference type="InterPro" id="IPR013210">
    <property type="entry name" value="LRR_N_plant-typ"/>
</dbReference>
<evidence type="ECO:0000256" key="18">
    <source>
        <dbReference type="ARBA" id="ARBA00023136"/>
    </source>
</evidence>
<dbReference type="InterPro" id="IPR001245">
    <property type="entry name" value="Ser-Thr/Tyr_kinase_cat_dom"/>
</dbReference>
<dbReference type="Pfam" id="PF13855">
    <property type="entry name" value="LRR_8"/>
    <property type="match status" value="1"/>
</dbReference>
<evidence type="ECO:0000256" key="15">
    <source>
        <dbReference type="ARBA" id="ARBA00022782"/>
    </source>
</evidence>
<evidence type="ECO:0000259" key="25">
    <source>
        <dbReference type="PROSITE" id="PS50011"/>
    </source>
</evidence>
<comment type="catalytic activity">
    <reaction evidence="22">
        <text>L-seryl-[protein] + ATP = O-phospho-L-seryl-[protein] + ADP + H(+)</text>
        <dbReference type="Rhea" id="RHEA:17989"/>
        <dbReference type="Rhea" id="RHEA-COMP:9863"/>
        <dbReference type="Rhea" id="RHEA-COMP:11604"/>
        <dbReference type="ChEBI" id="CHEBI:15378"/>
        <dbReference type="ChEBI" id="CHEBI:29999"/>
        <dbReference type="ChEBI" id="CHEBI:30616"/>
        <dbReference type="ChEBI" id="CHEBI:83421"/>
        <dbReference type="ChEBI" id="CHEBI:456216"/>
        <dbReference type="EC" id="2.7.11.1"/>
    </reaction>
    <physiologicalReaction direction="left-to-right" evidence="22">
        <dbReference type="Rhea" id="RHEA:17990"/>
    </physiologicalReaction>
</comment>
<feature type="domain" description="Protein kinase" evidence="25">
    <location>
        <begin position="681"/>
        <end position="966"/>
    </location>
</feature>
<evidence type="ECO:0000256" key="1">
    <source>
        <dbReference type="ARBA" id="ARBA00004251"/>
    </source>
</evidence>
<evidence type="ECO:0000256" key="7">
    <source>
        <dbReference type="ARBA" id="ARBA00022604"/>
    </source>
</evidence>
<dbReference type="GO" id="GO:0005886">
    <property type="term" value="C:plasma membrane"/>
    <property type="evidence" value="ECO:0007669"/>
    <property type="project" value="UniProtKB-SubCell"/>
</dbReference>
<dbReference type="EC" id="2.7.11.1" evidence="4"/>
<keyword evidence="5" id="KW-1003">Cell membrane</keyword>
<keyword evidence="10 23" id="KW-0812">Transmembrane</keyword>
<dbReference type="Pfam" id="PF07714">
    <property type="entry name" value="PK_Tyr_Ser-Thr"/>
    <property type="match status" value="1"/>
</dbReference>